<dbReference type="CDD" id="cd06905">
    <property type="entry name" value="M14-like"/>
    <property type="match status" value="1"/>
</dbReference>
<evidence type="ECO:0000256" key="2">
    <source>
        <dbReference type="ARBA" id="ARBA00005988"/>
    </source>
</evidence>
<evidence type="ECO:0000256" key="4">
    <source>
        <dbReference type="ARBA" id="ARBA00022801"/>
    </source>
</evidence>
<dbReference type="EMBL" id="CP017141">
    <property type="protein sequence ID" value="AOM76646.1"/>
    <property type="molecule type" value="Genomic_DNA"/>
</dbReference>
<keyword evidence="8" id="KW-0732">Signal</keyword>
<keyword evidence="6" id="KW-0482">Metalloprotease</keyword>
<dbReference type="GO" id="GO:0004181">
    <property type="term" value="F:metallocarboxypeptidase activity"/>
    <property type="evidence" value="ECO:0007669"/>
    <property type="project" value="InterPro"/>
</dbReference>
<dbReference type="SUPFAM" id="SSF53187">
    <property type="entry name" value="Zn-dependent exopeptidases"/>
    <property type="match status" value="1"/>
</dbReference>
<organism evidence="10 11">
    <name type="scientific">Pedobacter steynii</name>
    <dbReference type="NCBI Taxonomy" id="430522"/>
    <lineage>
        <taxon>Bacteria</taxon>
        <taxon>Pseudomonadati</taxon>
        <taxon>Bacteroidota</taxon>
        <taxon>Sphingobacteriia</taxon>
        <taxon>Sphingobacteriales</taxon>
        <taxon>Sphingobacteriaceae</taxon>
        <taxon>Pedobacter</taxon>
    </lineage>
</organism>
<dbReference type="GO" id="GO:0008270">
    <property type="term" value="F:zinc ion binding"/>
    <property type="evidence" value="ECO:0007669"/>
    <property type="project" value="InterPro"/>
</dbReference>
<evidence type="ECO:0000256" key="3">
    <source>
        <dbReference type="ARBA" id="ARBA00022670"/>
    </source>
</evidence>
<dbReference type="KEGG" id="psty:BFS30_05420"/>
<sequence>MKKLYLLKGFLLLFAGQQTVFAQADYSSSERLAQRITALSKTYPSWIKSRPLIKTTSGKEVWMMTIGTGKTEQKPAIALVGGVEGTHLLGVEMAIGFAEQLLAASGTDSIRNLLNKQTFYVFPNMSPDATDQYFSKLKYARSGNVRNIDRDRDGKTGEDGFDDLNGDGKISWMRIADPTGTFRLNPEDPRSLIPIDVTKGEEGQYLLMQEGLDNDKDGVFNEDGAEGVHFNRNSSYNYKNFIPGAGEFAVSELENRALFDFLYDAFNIYAVVTFGPQNNLSWPIQVNQPGLTKRIVNSWSENDAKVNSLVSERYNRIIGAKDAPKTMAESGDFSQWAYFHYGRFSFSTPGWWLPKLKPDTTIKQKNVGIEDPVADYLRWAKGKGISNTFTEWRVVSHPDFPGQKVEIGGLDPFVLSNPPYQLVDGIVKKHTDFVLTLAAMAPQIDLVGLKTEKIDGGLNRVSVKVVNIGTLPTLTKIGEKSYFLKKVAVKLNIGSGQSVLSGRKNQLLEVISGKGFTELSWLIKGSGKISIEAGSPSSGSKMIDVSL</sequence>
<comment type="caution">
    <text evidence="7">Lacks conserved residue(s) required for the propagation of feature annotation.</text>
</comment>
<feature type="chain" id="PRO_5009098414" description="Peptidase M14 domain-containing protein" evidence="8">
    <location>
        <begin position="23"/>
        <end position="547"/>
    </location>
</feature>
<dbReference type="Gene3D" id="3.40.630.10">
    <property type="entry name" value="Zn peptidases"/>
    <property type="match status" value="1"/>
</dbReference>
<reference evidence="10 11" key="1">
    <citation type="submission" date="2016-08" db="EMBL/GenBank/DDBJ databases">
        <authorList>
            <person name="Seilhamer J.J."/>
        </authorList>
    </citation>
    <scope>NUCLEOTIDE SEQUENCE [LARGE SCALE GENOMIC DNA]</scope>
    <source>
        <strain evidence="10 11">DX4</strain>
    </source>
</reference>
<gene>
    <name evidence="10" type="ORF">BFS30_05420</name>
</gene>
<dbReference type="Proteomes" id="UP000094313">
    <property type="component" value="Chromosome"/>
</dbReference>
<dbReference type="SMART" id="SM00631">
    <property type="entry name" value="Zn_pept"/>
    <property type="match status" value="1"/>
</dbReference>
<dbReference type="GO" id="GO:0005615">
    <property type="term" value="C:extracellular space"/>
    <property type="evidence" value="ECO:0007669"/>
    <property type="project" value="TreeGrafter"/>
</dbReference>
<comment type="similarity">
    <text evidence="2 7">Belongs to the peptidase M14 family.</text>
</comment>
<feature type="domain" description="Peptidase M14" evidence="9">
    <location>
        <begin position="25"/>
        <end position="380"/>
    </location>
</feature>
<proteinExistence type="inferred from homology"/>
<evidence type="ECO:0000256" key="7">
    <source>
        <dbReference type="PROSITE-ProRule" id="PRU01379"/>
    </source>
</evidence>
<dbReference type="InterPro" id="IPR000834">
    <property type="entry name" value="Peptidase_M14"/>
</dbReference>
<keyword evidence="11" id="KW-1185">Reference proteome</keyword>
<name>A0A1D7QD64_9SPHI</name>
<accession>A0A1D7QD64</accession>
<evidence type="ECO:0000259" key="9">
    <source>
        <dbReference type="PROSITE" id="PS52035"/>
    </source>
</evidence>
<dbReference type="RefSeq" id="WP_069378340.1">
    <property type="nucleotide sequence ID" value="NZ_CP017141.1"/>
</dbReference>
<comment type="cofactor">
    <cofactor evidence="1">
        <name>Zn(2+)</name>
        <dbReference type="ChEBI" id="CHEBI:29105"/>
    </cofactor>
</comment>
<evidence type="ECO:0000313" key="11">
    <source>
        <dbReference type="Proteomes" id="UP000094313"/>
    </source>
</evidence>
<evidence type="ECO:0000313" key="10">
    <source>
        <dbReference type="EMBL" id="AOM76646.1"/>
    </source>
</evidence>
<keyword evidence="5" id="KW-0862">Zinc</keyword>
<feature type="signal peptide" evidence="8">
    <location>
        <begin position="1"/>
        <end position="22"/>
    </location>
</feature>
<evidence type="ECO:0000256" key="6">
    <source>
        <dbReference type="ARBA" id="ARBA00023049"/>
    </source>
</evidence>
<dbReference type="Pfam" id="PF00246">
    <property type="entry name" value="Peptidase_M14"/>
    <property type="match status" value="1"/>
</dbReference>
<keyword evidence="4" id="KW-0378">Hydrolase</keyword>
<keyword evidence="3" id="KW-0645">Protease</keyword>
<evidence type="ECO:0000256" key="8">
    <source>
        <dbReference type="SAM" id="SignalP"/>
    </source>
</evidence>
<evidence type="ECO:0000256" key="1">
    <source>
        <dbReference type="ARBA" id="ARBA00001947"/>
    </source>
</evidence>
<dbReference type="OrthoDB" id="5294005at2"/>
<dbReference type="PANTHER" id="PTHR11705">
    <property type="entry name" value="PROTEASE FAMILY M14 CARBOXYPEPTIDASE A,B"/>
    <property type="match status" value="1"/>
</dbReference>
<protein>
    <recommendedName>
        <fullName evidence="9">Peptidase M14 domain-containing protein</fullName>
    </recommendedName>
</protein>
<dbReference type="AlphaFoldDB" id="A0A1D7QD64"/>
<dbReference type="PANTHER" id="PTHR11705:SF143">
    <property type="entry name" value="SLL0236 PROTEIN"/>
    <property type="match status" value="1"/>
</dbReference>
<dbReference type="PROSITE" id="PS52035">
    <property type="entry name" value="PEPTIDASE_M14"/>
    <property type="match status" value="1"/>
</dbReference>
<evidence type="ECO:0000256" key="5">
    <source>
        <dbReference type="ARBA" id="ARBA00022833"/>
    </source>
</evidence>
<dbReference type="GO" id="GO:0006508">
    <property type="term" value="P:proteolysis"/>
    <property type="evidence" value="ECO:0007669"/>
    <property type="project" value="UniProtKB-KW"/>
</dbReference>